<dbReference type="Gramene" id="OQU76899">
    <property type="protein sequence ID" value="OQU76899"/>
    <property type="gene ID" value="SORBI_3010G232750"/>
</dbReference>
<feature type="transmembrane region" description="Helical" evidence="1">
    <location>
        <begin position="12"/>
        <end position="32"/>
    </location>
</feature>
<organism evidence="2 3">
    <name type="scientific">Sorghum bicolor</name>
    <name type="common">Sorghum</name>
    <name type="synonym">Sorghum vulgare</name>
    <dbReference type="NCBI Taxonomy" id="4558"/>
    <lineage>
        <taxon>Eukaryota</taxon>
        <taxon>Viridiplantae</taxon>
        <taxon>Streptophyta</taxon>
        <taxon>Embryophyta</taxon>
        <taxon>Tracheophyta</taxon>
        <taxon>Spermatophyta</taxon>
        <taxon>Magnoliopsida</taxon>
        <taxon>Liliopsida</taxon>
        <taxon>Poales</taxon>
        <taxon>Poaceae</taxon>
        <taxon>PACMAD clade</taxon>
        <taxon>Panicoideae</taxon>
        <taxon>Andropogonodae</taxon>
        <taxon>Andropogoneae</taxon>
        <taxon>Sorghinae</taxon>
        <taxon>Sorghum</taxon>
    </lineage>
</organism>
<proteinExistence type="predicted"/>
<evidence type="ECO:0000256" key="1">
    <source>
        <dbReference type="SAM" id="Phobius"/>
    </source>
</evidence>
<dbReference type="EMBL" id="CM000769">
    <property type="protein sequence ID" value="OQU76899.1"/>
    <property type="molecule type" value="Genomic_DNA"/>
</dbReference>
<keyword evidence="1" id="KW-1133">Transmembrane helix</keyword>
<keyword evidence="3" id="KW-1185">Reference proteome</keyword>
<reference evidence="2 3" key="1">
    <citation type="journal article" date="2009" name="Nature">
        <title>The Sorghum bicolor genome and the diversification of grasses.</title>
        <authorList>
            <person name="Paterson A.H."/>
            <person name="Bowers J.E."/>
            <person name="Bruggmann R."/>
            <person name="Dubchak I."/>
            <person name="Grimwood J."/>
            <person name="Gundlach H."/>
            <person name="Haberer G."/>
            <person name="Hellsten U."/>
            <person name="Mitros T."/>
            <person name="Poliakov A."/>
            <person name="Schmutz J."/>
            <person name="Spannagl M."/>
            <person name="Tang H."/>
            <person name="Wang X."/>
            <person name="Wicker T."/>
            <person name="Bharti A.K."/>
            <person name="Chapman J."/>
            <person name="Feltus F.A."/>
            <person name="Gowik U."/>
            <person name="Grigoriev I.V."/>
            <person name="Lyons E."/>
            <person name="Maher C.A."/>
            <person name="Martis M."/>
            <person name="Narechania A."/>
            <person name="Otillar R.P."/>
            <person name="Penning B.W."/>
            <person name="Salamov A.A."/>
            <person name="Wang Y."/>
            <person name="Zhang L."/>
            <person name="Carpita N.C."/>
            <person name="Freeling M."/>
            <person name="Gingle A.R."/>
            <person name="Hash C.T."/>
            <person name="Keller B."/>
            <person name="Klein P."/>
            <person name="Kresovich S."/>
            <person name="McCann M.C."/>
            <person name="Ming R."/>
            <person name="Peterson D.G."/>
            <person name="Mehboob-ur-Rahman"/>
            <person name="Ware D."/>
            <person name="Westhoff P."/>
            <person name="Mayer K.F."/>
            <person name="Messing J."/>
            <person name="Rokhsar D.S."/>
        </authorList>
    </citation>
    <scope>NUCLEOTIDE SEQUENCE [LARGE SCALE GENOMIC DNA]</scope>
    <source>
        <strain evidence="3">cv. BTx623</strain>
    </source>
</reference>
<protein>
    <submittedName>
        <fullName evidence="2">Uncharacterized protein</fullName>
    </submittedName>
</protein>
<dbReference type="AlphaFoldDB" id="A0A1W0VUD5"/>
<name>A0A1W0VUD5_SORBI</name>
<dbReference type="Proteomes" id="UP000000768">
    <property type="component" value="Chromosome 10"/>
</dbReference>
<evidence type="ECO:0000313" key="3">
    <source>
        <dbReference type="Proteomes" id="UP000000768"/>
    </source>
</evidence>
<gene>
    <name evidence="2" type="ORF">SORBI_3010G232750</name>
</gene>
<dbReference type="InParanoid" id="A0A1W0VUD5"/>
<sequence length="92" mass="10598">MSDAMSYSSYIFFWLYVVLHHVILVLMFSGWFPCFGYSFLRGLCVYDELPIVGFDKIFCFARSASCLDFESEIQSRQLANILPSCEIQSEPA</sequence>
<keyword evidence="1" id="KW-0472">Membrane</keyword>
<keyword evidence="1" id="KW-0812">Transmembrane</keyword>
<reference evidence="3" key="2">
    <citation type="journal article" date="2018" name="Plant J.">
        <title>The Sorghum bicolor reference genome: improved assembly, gene annotations, a transcriptome atlas, and signatures of genome organization.</title>
        <authorList>
            <person name="McCormick R.F."/>
            <person name="Truong S.K."/>
            <person name="Sreedasyam A."/>
            <person name="Jenkins J."/>
            <person name="Shu S."/>
            <person name="Sims D."/>
            <person name="Kennedy M."/>
            <person name="Amirebrahimi M."/>
            <person name="Weers B.D."/>
            <person name="McKinley B."/>
            <person name="Mattison A."/>
            <person name="Morishige D.T."/>
            <person name="Grimwood J."/>
            <person name="Schmutz J."/>
            <person name="Mullet J.E."/>
        </authorList>
    </citation>
    <scope>NUCLEOTIDE SEQUENCE [LARGE SCALE GENOMIC DNA]</scope>
    <source>
        <strain evidence="3">cv. BTx623</strain>
    </source>
</reference>
<evidence type="ECO:0000313" key="2">
    <source>
        <dbReference type="EMBL" id="OQU76899.1"/>
    </source>
</evidence>
<accession>A0A1W0VUD5</accession>